<dbReference type="InterPro" id="IPR001845">
    <property type="entry name" value="HTH_ArsR_DNA-bd_dom"/>
</dbReference>
<dbReference type="InterPro" id="IPR051011">
    <property type="entry name" value="Metal_resp_trans_reg"/>
</dbReference>
<dbReference type="EMBL" id="VOKX01000001">
    <property type="protein sequence ID" value="KAB7852721.1"/>
    <property type="molecule type" value="Genomic_DNA"/>
</dbReference>
<dbReference type="AlphaFoldDB" id="A0A5N5WHX4"/>
<evidence type="ECO:0000256" key="1">
    <source>
        <dbReference type="ARBA" id="ARBA00023015"/>
    </source>
</evidence>
<dbReference type="GO" id="GO:0003700">
    <property type="term" value="F:DNA-binding transcription factor activity"/>
    <property type="evidence" value="ECO:0007669"/>
    <property type="project" value="InterPro"/>
</dbReference>
<dbReference type="RefSeq" id="WP_152262089.1">
    <property type="nucleotide sequence ID" value="NZ_VOKX01000001.1"/>
</dbReference>
<dbReference type="Gene3D" id="1.10.10.10">
    <property type="entry name" value="Winged helix-like DNA-binding domain superfamily/Winged helix DNA-binding domain"/>
    <property type="match status" value="1"/>
</dbReference>
<accession>A0A5N5WHX4</accession>
<dbReference type="PANTHER" id="PTHR43132:SF8">
    <property type="entry name" value="HTH-TYPE TRANSCRIPTIONAL REGULATOR KMTR"/>
    <property type="match status" value="1"/>
</dbReference>
<sequence>MTLRLHFEAEDLARVRVTPVPDPLAEATFSLPLLQSPGLGATAFDGWRERSLRRLTPAVRPLLELAPAGLDEYVPEAFIRVRGSASLDDSLRATWSMPRRIWTADLSVTEEWRPVVPRWVGDLHTGDREAARLVDRGFRAYYDAAIAPYWPQLAAAAHADRTHRARVLADHGVERLLADLHPTLRWESPVLHAPCTLDIDLRLGGRGVLLTPTFFLTTPVLRLDSADPDAPLEIRYPIARETAAHLSVLTPPTGNGRPGELAHLEALMGRTRARVLAAAATGGSTAELARSAGVSPASASEHATVLRTAGLITTRRTGPSVRHALTPLGRALLENGPG</sequence>
<proteinExistence type="predicted"/>
<dbReference type="PANTHER" id="PTHR43132">
    <property type="entry name" value="ARSENICAL RESISTANCE OPERON REPRESSOR ARSR-RELATED"/>
    <property type="match status" value="1"/>
</dbReference>
<evidence type="ECO:0000313" key="6">
    <source>
        <dbReference type="Proteomes" id="UP000327000"/>
    </source>
</evidence>
<evidence type="ECO:0000313" key="5">
    <source>
        <dbReference type="EMBL" id="KAB7852721.1"/>
    </source>
</evidence>
<dbReference type="InterPro" id="IPR011991">
    <property type="entry name" value="ArsR-like_HTH"/>
</dbReference>
<evidence type="ECO:0000256" key="3">
    <source>
        <dbReference type="ARBA" id="ARBA00023163"/>
    </source>
</evidence>
<reference evidence="5 6" key="1">
    <citation type="journal article" date="2019" name="Microb. Cell Fact.">
        <title>Exploring novel herbicidin analogues by transcriptional regulator overexpression and MS/MS molecular networking.</title>
        <authorList>
            <person name="Shi Y."/>
            <person name="Gu R."/>
            <person name="Li Y."/>
            <person name="Wang X."/>
            <person name="Ren W."/>
            <person name="Li X."/>
            <person name="Wang L."/>
            <person name="Xie Y."/>
            <person name="Hong B."/>
        </authorList>
    </citation>
    <scope>NUCLEOTIDE SEQUENCE [LARGE SCALE GENOMIC DNA]</scope>
    <source>
        <strain evidence="5 6">US-43</strain>
    </source>
</reference>
<evidence type="ECO:0000259" key="4">
    <source>
        <dbReference type="SMART" id="SM00418"/>
    </source>
</evidence>
<keyword evidence="6" id="KW-1185">Reference proteome</keyword>
<dbReference type="CDD" id="cd00090">
    <property type="entry name" value="HTH_ARSR"/>
    <property type="match status" value="1"/>
</dbReference>
<keyword evidence="1" id="KW-0805">Transcription regulation</keyword>
<protein>
    <submittedName>
        <fullName evidence="5">Helix-turn-helix transcriptional regulator</fullName>
    </submittedName>
</protein>
<evidence type="ECO:0000256" key="2">
    <source>
        <dbReference type="ARBA" id="ARBA00023125"/>
    </source>
</evidence>
<comment type="caution">
    <text evidence="5">The sequence shown here is derived from an EMBL/GenBank/DDBJ whole genome shotgun (WGS) entry which is preliminary data.</text>
</comment>
<name>A0A5N5WHX4_STRMB</name>
<dbReference type="GO" id="GO:0003677">
    <property type="term" value="F:DNA binding"/>
    <property type="evidence" value="ECO:0007669"/>
    <property type="project" value="UniProtKB-KW"/>
</dbReference>
<dbReference type="Proteomes" id="UP000327000">
    <property type="component" value="Unassembled WGS sequence"/>
</dbReference>
<dbReference type="InterPro" id="IPR036390">
    <property type="entry name" value="WH_DNA-bd_sf"/>
</dbReference>
<organism evidence="5 6">
    <name type="scientific">Streptomyces mobaraensis</name>
    <name type="common">Streptoverticillium mobaraense</name>
    <dbReference type="NCBI Taxonomy" id="35621"/>
    <lineage>
        <taxon>Bacteria</taxon>
        <taxon>Bacillati</taxon>
        <taxon>Actinomycetota</taxon>
        <taxon>Actinomycetes</taxon>
        <taxon>Kitasatosporales</taxon>
        <taxon>Streptomycetaceae</taxon>
        <taxon>Streptomyces</taxon>
    </lineage>
</organism>
<dbReference type="SMART" id="SM00418">
    <property type="entry name" value="HTH_ARSR"/>
    <property type="match status" value="1"/>
</dbReference>
<dbReference type="InterPro" id="IPR036388">
    <property type="entry name" value="WH-like_DNA-bd_sf"/>
</dbReference>
<keyword evidence="3" id="KW-0804">Transcription</keyword>
<dbReference type="OrthoDB" id="3808065at2"/>
<gene>
    <name evidence="5" type="ORF">FRZ00_00480</name>
</gene>
<dbReference type="SUPFAM" id="SSF46785">
    <property type="entry name" value="Winged helix' DNA-binding domain"/>
    <property type="match status" value="1"/>
</dbReference>
<keyword evidence="2" id="KW-0238">DNA-binding</keyword>
<feature type="domain" description="HTH arsR-type" evidence="4">
    <location>
        <begin position="262"/>
        <end position="337"/>
    </location>
</feature>